<keyword evidence="4" id="KW-1185">Reference proteome</keyword>
<feature type="compositionally biased region" description="Basic and acidic residues" evidence="1">
    <location>
        <begin position="233"/>
        <end position="246"/>
    </location>
</feature>
<evidence type="ECO:0000259" key="2">
    <source>
        <dbReference type="Pfam" id="PF26130"/>
    </source>
</evidence>
<feature type="region of interest" description="Disordered" evidence="1">
    <location>
        <begin position="233"/>
        <end position="254"/>
    </location>
</feature>
<comment type="caution">
    <text evidence="3">The sequence shown here is derived from an EMBL/GenBank/DDBJ whole genome shotgun (WGS) entry which is preliminary data.</text>
</comment>
<dbReference type="Proteomes" id="UP000235145">
    <property type="component" value="Unassembled WGS sequence"/>
</dbReference>
<evidence type="ECO:0000313" key="3">
    <source>
        <dbReference type="EMBL" id="KAJ0225873.1"/>
    </source>
</evidence>
<reference evidence="3 4" key="1">
    <citation type="journal article" date="2017" name="Nat. Commun.">
        <title>Genome assembly with in vitro proximity ligation data and whole-genome triplication in lettuce.</title>
        <authorList>
            <person name="Reyes-Chin-Wo S."/>
            <person name="Wang Z."/>
            <person name="Yang X."/>
            <person name="Kozik A."/>
            <person name="Arikit S."/>
            <person name="Song C."/>
            <person name="Xia L."/>
            <person name="Froenicke L."/>
            <person name="Lavelle D.O."/>
            <person name="Truco M.J."/>
            <person name="Xia R."/>
            <person name="Zhu S."/>
            <person name="Xu C."/>
            <person name="Xu H."/>
            <person name="Xu X."/>
            <person name="Cox K."/>
            <person name="Korf I."/>
            <person name="Meyers B.C."/>
            <person name="Michelmore R.W."/>
        </authorList>
    </citation>
    <scope>NUCLEOTIDE SEQUENCE [LARGE SCALE GENOMIC DNA]</scope>
    <source>
        <strain evidence="4">cv. Salinas</strain>
        <tissue evidence="3">Seedlings</tissue>
    </source>
</reference>
<dbReference type="InterPro" id="IPR058594">
    <property type="entry name" value="PB1-like_dom_pln"/>
</dbReference>
<name>A0A9R1WLH1_LACSA</name>
<dbReference type="Pfam" id="PF26130">
    <property type="entry name" value="PB1-like"/>
    <property type="match status" value="1"/>
</dbReference>
<protein>
    <recommendedName>
        <fullName evidence="2">PB1-like domain-containing protein</fullName>
    </recommendedName>
</protein>
<sequence length="367" mass="41757">MVFVMWAIMPKGGTYDITNEYERAPTMFTIKLHHGGNFTKLPNTKYVKGEVGYIDLVDIDEFLVHELDAMMLELGYSVPPVIYYHFRIPHEDLDFGLRALGNDNDVLNLAQYSGDNKVIEVYTEHGQTNLLTYFMSPKGKQKVIIKELCDGDLPKEANVPQYRRNGRVKSIVGQSSCAKKLCLVDLDDVIEDQGGDHAKLDDVVQDKGSENPKLDDVVQDQSGEHANMDDVVQDQDHQPEHEKSSDSDDLGQQSKKQYDELVDGENNVSEVEVDMTDFNLNLEKDYGCVQMDGFHNGVGTNDEHEDIEVIDNDRWDSLDEGSEDERKRRCDLKNLAKEKRCSLGNVHKASFYVGQKFKLKKELKEKN</sequence>
<dbReference type="AlphaFoldDB" id="A0A9R1WLH1"/>
<evidence type="ECO:0000256" key="1">
    <source>
        <dbReference type="SAM" id="MobiDB-lite"/>
    </source>
</evidence>
<organism evidence="3 4">
    <name type="scientific">Lactuca sativa</name>
    <name type="common">Garden lettuce</name>
    <dbReference type="NCBI Taxonomy" id="4236"/>
    <lineage>
        <taxon>Eukaryota</taxon>
        <taxon>Viridiplantae</taxon>
        <taxon>Streptophyta</taxon>
        <taxon>Embryophyta</taxon>
        <taxon>Tracheophyta</taxon>
        <taxon>Spermatophyta</taxon>
        <taxon>Magnoliopsida</taxon>
        <taxon>eudicotyledons</taxon>
        <taxon>Gunneridae</taxon>
        <taxon>Pentapetalae</taxon>
        <taxon>asterids</taxon>
        <taxon>campanulids</taxon>
        <taxon>Asterales</taxon>
        <taxon>Asteraceae</taxon>
        <taxon>Cichorioideae</taxon>
        <taxon>Cichorieae</taxon>
        <taxon>Lactucinae</taxon>
        <taxon>Lactuca</taxon>
    </lineage>
</organism>
<dbReference type="EMBL" id="NBSK02000001">
    <property type="protein sequence ID" value="KAJ0225873.1"/>
    <property type="molecule type" value="Genomic_DNA"/>
</dbReference>
<evidence type="ECO:0000313" key="4">
    <source>
        <dbReference type="Proteomes" id="UP000235145"/>
    </source>
</evidence>
<gene>
    <name evidence="3" type="ORF">LSAT_V11C100031330</name>
</gene>
<feature type="domain" description="PB1-like" evidence="2">
    <location>
        <begin position="26"/>
        <end position="125"/>
    </location>
</feature>
<accession>A0A9R1WLH1</accession>
<proteinExistence type="predicted"/>